<gene>
    <name evidence="3" type="ORF">M431DRAFT_476737</name>
</gene>
<dbReference type="AlphaFoldDB" id="A0A2T4AT22"/>
<protein>
    <recommendedName>
        <fullName evidence="2">SRR1-like domain-containing protein</fullName>
    </recommendedName>
</protein>
<name>A0A2T4AT22_TRIHA</name>
<dbReference type="GeneID" id="36624065"/>
<dbReference type="InterPro" id="IPR012942">
    <property type="entry name" value="SRR1-like"/>
</dbReference>
<dbReference type="STRING" id="983964.A0A2T4AT22"/>
<feature type="compositionally biased region" description="Basic and acidic residues" evidence="1">
    <location>
        <begin position="288"/>
        <end position="303"/>
    </location>
</feature>
<dbReference type="Proteomes" id="UP000241690">
    <property type="component" value="Unassembled WGS sequence"/>
</dbReference>
<evidence type="ECO:0000313" key="3">
    <source>
        <dbReference type="EMBL" id="PTB60217.1"/>
    </source>
</evidence>
<reference evidence="3 4" key="1">
    <citation type="submission" date="2016-07" db="EMBL/GenBank/DDBJ databases">
        <title>Multiple horizontal gene transfer events from other fungi enriched the ability of initially mycotrophic Trichoderma (Ascomycota) to feed on dead plant biomass.</title>
        <authorList>
            <consortium name="DOE Joint Genome Institute"/>
            <person name="Aerts A."/>
            <person name="Atanasova L."/>
            <person name="Chenthamara K."/>
            <person name="Zhang J."/>
            <person name="Grujic M."/>
            <person name="Henrissat B."/>
            <person name="Kuo A."/>
            <person name="Salamov A."/>
            <person name="Lipzen A."/>
            <person name="Labutti K."/>
            <person name="Barry K."/>
            <person name="Miao Y."/>
            <person name="Rahimi M.J."/>
            <person name="Shen Q."/>
            <person name="Grigoriev I.V."/>
            <person name="Kubicek C.P."/>
            <person name="Druzhinina I.S."/>
        </authorList>
    </citation>
    <scope>NUCLEOTIDE SEQUENCE [LARGE SCALE GENOMIC DNA]</scope>
    <source>
        <strain evidence="3 4">CBS 226.95</strain>
    </source>
</reference>
<dbReference type="PANTHER" id="PTHR42080:SF1">
    <property type="entry name" value="SRR1-LIKE DOMAIN-CONTAINING PROTEIN"/>
    <property type="match status" value="1"/>
</dbReference>
<feature type="domain" description="SRR1-like" evidence="2">
    <location>
        <begin position="79"/>
        <end position="248"/>
    </location>
</feature>
<feature type="region of interest" description="Disordered" evidence="1">
    <location>
        <begin position="277"/>
        <end position="303"/>
    </location>
</feature>
<feature type="compositionally biased region" description="Basic and acidic residues" evidence="1">
    <location>
        <begin position="340"/>
        <end position="401"/>
    </location>
</feature>
<evidence type="ECO:0000259" key="2">
    <source>
        <dbReference type="Pfam" id="PF07985"/>
    </source>
</evidence>
<feature type="compositionally biased region" description="Basic and acidic residues" evidence="1">
    <location>
        <begin position="433"/>
        <end position="449"/>
    </location>
</feature>
<keyword evidence="4" id="KW-1185">Reference proteome</keyword>
<evidence type="ECO:0000313" key="4">
    <source>
        <dbReference type="Proteomes" id="UP000241690"/>
    </source>
</evidence>
<feature type="region of interest" description="Disordered" evidence="1">
    <location>
        <begin position="1"/>
        <end position="35"/>
    </location>
</feature>
<dbReference type="Pfam" id="PF07985">
    <property type="entry name" value="SRR1"/>
    <property type="match status" value="1"/>
</dbReference>
<dbReference type="RefSeq" id="XP_024779894.1">
    <property type="nucleotide sequence ID" value="XM_024915496.1"/>
</dbReference>
<accession>A0A2T4AT22</accession>
<feature type="region of interest" description="Disordered" evidence="1">
    <location>
        <begin position="319"/>
        <end position="414"/>
    </location>
</feature>
<evidence type="ECO:0000256" key="1">
    <source>
        <dbReference type="SAM" id="MobiDB-lite"/>
    </source>
</evidence>
<sequence length="511" mass="57867">MPATEDWTVVRPKSRRSRRGQGSTSTSHPFPQPSRAVSYLTKEEIQKDFDNFNAQFQTSPGAASLRDTITEFVSDALSDGNDKPVIQAISLGIGSFDPTDGSWQLKRRAHTQLAAMLFMVRLLEEKTSSGPIKCIFQEPIFTSGDIAFLTAMGHQVVDSPVASNSVNAGTLFFGPHLYKEVYGKALKGELPSVWVGTDWVVWSKTFISPSKEEEEHLLAIKKMHETYKHVTFPEDDKDSTIFYATSLYLRYPENQAAASVEEAAAAEMNYVEVKDEIKEEPSETSNGKVKEEPTETYVRAKEEPAETKYVNVKDEPAETNNVRAKQKPIKTYSLKAKQKPIPERYNFRGKREPTAKDDVEIKEEPSETNDVEIKEELTETNDVEIKDEPTETNDVEIKDGPAETYNSGVKQEPAETNYVEIKDEPSETYNFRAKQEPTETDDVKVKEESTETSYAGVKRGPSETNYAGVKREPSEMYSLRVKREPSETYQVYIKEESVDWYDIYIKQEPVD</sequence>
<proteinExistence type="predicted"/>
<organism evidence="3 4">
    <name type="scientific">Trichoderma harzianum CBS 226.95</name>
    <dbReference type="NCBI Taxonomy" id="983964"/>
    <lineage>
        <taxon>Eukaryota</taxon>
        <taxon>Fungi</taxon>
        <taxon>Dikarya</taxon>
        <taxon>Ascomycota</taxon>
        <taxon>Pezizomycotina</taxon>
        <taxon>Sordariomycetes</taxon>
        <taxon>Hypocreomycetidae</taxon>
        <taxon>Hypocreales</taxon>
        <taxon>Hypocreaceae</taxon>
        <taxon>Trichoderma</taxon>
    </lineage>
</organism>
<dbReference type="EMBL" id="KZ679675">
    <property type="protein sequence ID" value="PTB60217.1"/>
    <property type="molecule type" value="Genomic_DNA"/>
</dbReference>
<feature type="region of interest" description="Disordered" evidence="1">
    <location>
        <begin position="433"/>
        <end position="467"/>
    </location>
</feature>
<dbReference type="PANTHER" id="PTHR42080">
    <property type="entry name" value="SRR1 DOMAIN-CONTAINING PROTEIN"/>
    <property type="match status" value="1"/>
</dbReference>